<reference evidence="3" key="2">
    <citation type="submission" date="2022-10" db="EMBL/GenBank/DDBJ databases">
        <authorList>
            <consortium name="ENA_rothamsted_submissions"/>
            <consortium name="culmorum"/>
            <person name="King R."/>
        </authorList>
    </citation>
    <scope>NUCLEOTIDE SEQUENCE</scope>
</reference>
<keyword evidence="4" id="KW-1185">Reference proteome</keyword>
<accession>A0A9N9R810</accession>
<dbReference type="Proteomes" id="UP001153714">
    <property type="component" value="Chromosome 3"/>
</dbReference>
<dbReference type="AlphaFoldDB" id="A0A9N9R810"/>
<sequence>MPKPQYTQQFRDSWLQDPHLKDWLQAIESTTGRVAKCKFCGTTLRSHYGDLKTHGMSKKHLQNKKLIITQPKIPFKTEPIESKKKDEARLALFTAMHTSIRVIDHLGEVINHSHEKDIKKVQLHRTKCASIIKNVLALHFTEVLKQDLKDQPFSLLIDESTDIAVQKYLGLIVIYFSELYQKFVSTYLDLAELHEFNAEGIVSAIKKTLKRFDLRLENLMGLGTDNASVTVGVNNGVYIKLKEEIPHLILVRCLCHSLQLAVSAAAKEFLPRNLEFIIRETYDWFSRSTSRQLLYKELYKTINDGQKPLKIVQACQTRWLSIESAVSRVYTQWLELKTHFAIAKVHERCHTAELLHSLYANEMNYAYISFLYPILIEINRVNKMFESKDTDHIKLYEELTNLIDMLVCKVTLPTNKVNIFNQNIRGFLDQKCYLGFRFEKQIIEMREKGLPREDEEMMRHRCITFIVSLIEEIKNRLPENLTLMKKISRISVEQALNHNKEALIDIMAQFNKSAEHIARVDDQWHQIHLLKWNETRNTRKFWMEVLQFKDTQGEPRFKELATFAITLLILPHSNADVERLFSSMNVIKNKERNRMKLNLLSAILRIRCCLRLEEKCCNDYKIPEAVVKQIGTKESYQSEMEDYGASKNDSSEEDELI</sequence>
<organism evidence="3 4">
    <name type="scientific">Diatraea saccharalis</name>
    <name type="common">sugarcane borer</name>
    <dbReference type="NCBI Taxonomy" id="40085"/>
    <lineage>
        <taxon>Eukaryota</taxon>
        <taxon>Metazoa</taxon>
        <taxon>Ecdysozoa</taxon>
        <taxon>Arthropoda</taxon>
        <taxon>Hexapoda</taxon>
        <taxon>Insecta</taxon>
        <taxon>Pterygota</taxon>
        <taxon>Neoptera</taxon>
        <taxon>Endopterygota</taxon>
        <taxon>Lepidoptera</taxon>
        <taxon>Glossata</taxon>
        <taxon>Ditrysia</taxon>
        <taxon>Pyraloidea</taxon>
        <taxon>Crambidae</taxon>
        <taxon>Crambinae</taxon>
        <taxon>Diatraea</taxon>
    </lineage>
</organism>
<dbReference type="Pfam" id="PF05699">
    <property type="entry name" value="Dimer_Tnp_hAT"/>
    <property type="match status" value="1"/>
</dbReference>
<reference evidence="3" key="1">
    <citation type="submission" date="2021-12" db="EMBL/GenBank/DDBJ databases">
        <authorList>
            <person name="King R."/>
        </authorList>
    </citation>
    <scope>NUCLEOTIDE SEQUENCE</scope>
</reference>
<dbReference type="PANTHER" id="PTHR37162:SF1">
    <property type="entry name" value="BED-TYPE DOMAIN-CONTAINING PROTEIN"/>
    <property type="match status" value="1"/>
</dbReference>
<evidence type="ECO:0000256" key="1">
    <source>
        <dbReference type="SAM" id="MobiDB-lite"/>
    </source>
</evidence>
<dbReference type="SUPFAM" id="SSF53098">
    <property type="entry name" value="Ribonuclease H-like"/>
    <property type="match status" value="1"/>
</dbReference>
<dbReference type="PANTHER" id="PTHR37162">
    <property type="entry name" value="HAT FAMILY DIMERISATION DOMAINCONTAINING PROTEIN-RELATED"/>
    <property type="match status" value="1"/>
</dbReference>
<evidence type="ECO:0000313" key="3">
    <source>
        <dbReference type="EMBL" id="CAG9791361.1"/>
    </source>
</evidence>
<feature type="domain" description="HAT C-terminal dimerisation" evidence="2">
    <location>
        <begin position="542"/>
        <end position="604"/>
    </location>
</feature>
<evidence type="ECO:0000259" key="2">
    <source>
        <dbReference type="Pfam" id="PF05699"/>
    </source>
</evidence>
<proteinExistence type="predicted"/>
<name>A0A9N9R810_9NEOP</name>
<dbReference type="InterPro" id="IPR008906">
    <property type="entry name" value="HATC_C_dom"/>
</dbReference>
<gene>
    <name evidence="3" type="ORF">DIATSA_LOCUS8979</name>
</gene>
<protein>
    <recommendedName>
        <fullName evidence="2">HAT C-terminal dimerisation domain-containing protein</fullName>
    </recommendedName>
</protein>
<dbReference type="EMBL" id="OU893334">
    <property type="protein sequence ID" value="CAG9791361.1"/>
    <property type="molecule type" value="Genomic_DNA"/>
</dbReference>
<evidence type="ECO:0000313" key="4">
    <source>
        <dbReference type="Proteomes" id="UP001153714"/>
    </source>
</evidence>
<feature type="region of interest" description="Disordered" evidence="1">
    <location>
        <begin position="637"/>
        <end position="657"/>
    </location>
</feature>
<dbReference type="InterPro" id="IPR012337">
    <property type="entry name" value="RNaseH-like_sf"/>
</dbReference>
<dbReference type="GO" id="GO:0046983">
    <property type="term" value="F:protein dimerization activity"/>
    <property type="evidence" value="ECO:0007669"/>
    <property type="project" value="InterPro"/>
</dbReference>
<dbReference type="OrthoDB" id="10023262at2759"/>